<sequence length="123" mass="13492">MFGKLKEKAMGAAKEKVTVKVQEIAGPGIQQHIDTFKNLKVSDVSDDSKYNTVLVTPVWASIKAQIGPVEGLAKKAGIDLQDRLTKGLFNVRDELIVVEGESVKLHQDFNAKLVPTIMNAFKN</sequence>
<dbReference type="Proteomes" id="UP000029672">
    <property type="component" value="Chromosome"/>
</dbReference>
<proteinExistence type="predicted"/>
<gene>
    <name evidence="1" type="ORF">LO80_00485</name>
</gene>
<keyword evidence="2" id="KW-1185">Reference proteome</keyword>
<organism evidence="1 2">
    <name type="scientific">Candidatus Francisella endociliophora</name>
    <dbReference type="NCBI Taxonomy" id="653937"/>
    <lineage>
        <taxon>Bacteria</taxon>
        <taxon>Pseudomonadati</taxon>
        <taxon>Pseudomonadota</taxon>
        <taxon>Gammaproteobacteria</taxon>
        <taxon>Thiotrichales</taxon>
        <taxon>Francisellaceae</taxon>
        <taxon>Francisella</taxon>
    </lineage>
</organism>
<dbReference type="EMBL" id="CP009574">
    <property type="protein sequence ID" value="AIT08598.1"/>
    <property type="molecule type" value="Genomic_DNA"/>
</dbReference>
<protein>
    <submittedName>
        <fullName evidence="1">Uncharacterized protein</fullName>
    </submittedName>
</protein>
<dbReference type="OrthoDB" id="6401792at2"/>
<dbReference type="RefSeq" id="WP_040007571.1">
    <property type="nucleotide sequence ID" value="NZ_CP009574.1"/>
</dbReference>
<dbReference type="AlphaFoldDB" id="A0A097EM27"/>
<reference evidence="1 2" key="1">
    <citation type="submission" date="2014-10" db="EMBL/GenBank/DDBJ databases">
        <title>Whole genome sequence of Francisella endociliophora strain FSC1006, isolated from a laboratory culture of the marine ciliate Euplotes raikovi.</title>
        <authorList>
            <person name="Granberg M."/>
            <person name="Backman S."/>
            <person name="Lundmark E."/>
            <person name="Nilsson E."/>
            <person name="Karlsson E."/>
            <person name="Thelaus J."/>
            <person name="Ohrman C."/>
            <person name="Larkeryd A."/>
            <person name="Stenberg P."/>
        </authorList>
    </citation>
    <scope>NUCLEOTIDE SEQUENCE [LARGE SCALE GENOMIC DNA]</scope>
    <source>
        <strain evidence="1 2">FSC1006</strain>
    </source>
</reference>
<accession>A0A097EM27</accession>
<name>A0A097EM27_9GAMM</name>
<evidence type="ECO:0000313" key="1">
    <source>
        <dbReference type="EMBL" id="AIT08598.1"/>
    </source>
</evidence>
<dbReference type="HOGENOM" id="CLU_2011892_0_0_6"/>
<dbReference type="STRING" id="1547445.LO80_00485"/>
<dbReference type="KEGG" id="frf:LO80_00485"/>
<evidence type="ECO:0000313" key="2">
    <source>
        <dbReference type="Proteomes" id="UP000029672"/>
    </source>
</evidence>